<evidence type="ECO:0000256" key="5">
    <source>
        <dbReference type="SAM" id="MobiDB-lite"/>
    </source>
</evidence>
<dbReference type="Gene3D" id="3.80.10.10">
    <property type="entry name" value="Ribonuclease Inhibitor"/>
    <property type="match status" value="1"/>
</dbReference>
<dbReference type="InterPro" id="IPR001611">
    <property type="entry name" value="Leu-rich_rpt"/>
</dbReference>
<comment type="caution">
    <text evidence="6">The sequence shown here is derived from an EMBL/GenBank/DDBJ whole genome shotgun (WGS) entry which is preliminary data.</text>
</comment>
<dbReference type="PANTHER" id="PTHR48062:SF37">
    <property type="entry name" value="LRR RECEPTOR-LIKE SERINE_THREONINE-PROTEIN KINASE FLS2"/>
    <property type="match status" value="1"/>
</dbReference>
<keyword evidence="4" id="KW-0675">Receptor</keyword>
<dbReference type="InterPro" id="IPR051502">
    <property type="entry name" value="RLP_Defense_Trigger"/>
</dbReference>
<gene>
    <name evidence="6" type="ORF">Golob_004886</name>
</gene>
<dbReference type="InterPro" id="IPR032675">
    <property type="entry name" value="LRR_dom_sf"/>
</dbReference>
<keyword evidence="3" id="KW-0677">Repeat</keyword>
<comment type="similarity">
    <text evidence="1">Belongs to the RLP family.</text>
</comment>
<feature type="compositionally biased region" description="Polar residues" evidence="5">
    <location>
        <begin position="73"/>
        <end position="85"/>
    </location>
</feature>
<evidence type="ECO:0000256" key="3">
    <source>
        <dbReference type="ARBA" id="ARBA00022737"/>
    </source>
</evidence>
<protein>
    <submittedName>
        <fullName evidence="6">Uncharacterized protein</fullName>
    </submittedName>
</protein>
<sequence length="91" mass="10168">MEEKSLDLSRNNLRGIIPSELTELYTLEVFNVSYNNLPGSIPYQKSQFATFAESIYKENPFLCGPPPPKDCNEPNSPLKTAPNASTDEEES</sequence>
<dbReference type="SUPFAM" id="SSF52058">
    <property type="entry name" value="L domain-like"/>
    <property type="match status" value="1"/>
</dbReference>
<evidence type="ECO:0000256" key="2">
    <source>
        <dbReference type="ARBA" id="ARBA00022614"/>
    </source>
</evidence>
<feature type="non-terminal residue" evidence="6">
    <location>
        <position position="91"/>
    </location>
</feature>
<dbReference type="EMBL" id="JABEZX010000011">
    <property type="protein sequence ID" value="MBA0571306.1"/>
    <property type="molecule type" value="Genomic_DNA"/>
</dbReference>
<evidence type="ECO:0000256" key="1">
    <source>
        <dbReference type="ARBA" id="ARBA00009592"/>
    </source>
</evidence>
<evidence type="ECO:0000313" key="6">
    <source>
        <dbReference type="EMBL" id="MBA0571306.1"/>
    </source>
</evidence>
<evidence type="ECO:0000256" key="4">
    <source>
        <dbReference type="ARBA" id="ARBA00023170"/>
    </source>
</evidence>
<proteinExistence type="inferred from homology"/>
<keyword evidence="7" id="KW-1185">Reference proteome</keyword>
<accession>A0A7J8N323</accession>
<organism evidence="6 7">
    <name type="scientific">Gossypium lobatum</name>
    <dbReference type="NCBI Taxonomy" id="34289"/>
    <lineage>
        <taxon>Eukaryota</taxon>
        <taxon>Viridiplantae</taxon>
        <taxon>Streptophyta</taxon>
        <taxon>Embryophyta</taxon>
        <taxon>Tracheophyta</taxon>
        <taxon>Spermatophyta</taxon>
        <taxon>Magnoliopsida</taxon>
        <taxon>eudicotyledons</taxon>
        <taxon>Gunneridae</taxon>
        <taxon>Pentapetalae</taxon>
        <taxon>rosids</taxon>
        <taxon>malvids</taxon>
        <taxon>Malvales</taxon>
        <taxon>Malvaceae</taxon>
        <taxon>Malvoideae</taxon>
        <taxon>Gossypium</taxon>
    </lineage>
</organism>
<reference evidence="6 7" key="1">
    <citation type="journal article" date="2019" name="Genome Biol. Evol.">
        <title>Insights into the evolution of the New World diploid cottons (Gossypium, subgenus Houzingenia) based on genome sequencing.</title>
        <authorList>
            <person name="Grover C.E."/>
            <person name="Arick M.A. 2nd"/>
            <person name="Thrash A."/>
            <person name="Conover J.L."/>
            <person name="Sanders W.S."/>
            <person name="Peterson D.G."/>
            <person name="Frelichowski J.E."/>
            <person name="Scheffler J.A."/>
            <person name="Scheffler B.E."/>
            <person name="Wendel J.F."/>
        </authorList>
    </citation>
    <scope>NUCLEOTIDE SEQUENCE [LARGE SCALE GENOMIC DNA]</scope>
    <source>
        <strain evidence="6">157</strain>
        <tissue evidence="6">Leaf</tissue>
    </source>
</reference>
<dbReference type="PANTHER" id="PTHR48062">
    <property type="entry name" value="RECEPTOR-LIKE PROTEIN 14"/>
    <property type="match status" value="1"/>
</dbReference>
<dbReference type="Pfam" id="PF00560">
    <property type="entry name" value="LRR_1"/>
    <property type="match status" value="2"/>
</dbReference>
<name>A0A7J8N323_9ROSI</name>
<feature type="region of interest" description="Disordered" evidence="5">
    <location>
        <begin position="65"/>
        <end position="91"/>
    </location>
</feature>
<dbReference type="AlphaFoldDB" id="A0A7J8N323"/>
<evidence type="ECO:0000313" key="7">
    <source>
        <dbReference type="Proteomes" id="UP000593572"/>
    </source>
</evidence>
<dbReference type="Proteomes" id="UP000593572">
    <property type="component" value="Unassembled WGS sequence"/>
</dbReference>
<keyword evidence="2" id="KW-0433">Leucine-rich repeat</keyword>